<feature type="compositionally biased region" description="Polar residues" evidence="1">
    <location>
        <begin position="48"/>
        <end position="61"/>
    </location>
</feature>
<name>A0AAV1AVY4_VICFA</name>
<feature type="region of interest" description="Disordered" evidence="1">
    <location>
        <begin position="558"/>
        <end position="602"/>
    </location>
</feature>
<sequence>MAPKSRFDSRAASLDELAVKGDFSNGQQGNLRNVDSDRPASFRDGNDSRMSISDTSMVQGNSTSSRDSDSFSQYLKLDPITTGGPKYTSLNDLKRALRISHVNTLEDCTFQSGNPKSRIPADPEELKRFKARLQEASARASDKSKRLDESVHKLNKCWEALNSKKQFQNEGLPNERTSGSHLSNMGSQTHQSTTELANKKPEDIPKKIILNAQIRTSAAEIQAEGLNNSFGRQPLTIGKDKDNIEDVGKVCDGVQEKIQRLPVSGETWDRKMKRKHSMRTVTSGSTDGEGEPKRVMYLKQANESGLQSCDAIGLRFDDHGKNYTSGIYPHTKVKASRAPRSGNLIVGNSSSETLDAREQPSNVNQPHSSIEAINHKRPFPIESSMSDLAQWAGQRPQKSSRTRRANGVSPSVFNCDEMPMPFEGCSPSSGTIMTSTTTSGPPTSKGAINNMQCTRNKNDDNSFQTRICESVESGARENGENKLKEKVLDRNKGDGRAINDSCNIGSYMSMTKKEIKLNKEETGDGLHRQCSGSKGFSVLKNGISSTEEKSEILSLTKRTRNTKPSSLKNARSRRPRMKKPHNSKAIAHLGHPSTSSSPDIAGRSGDDCEELLFAANIASNASHTGCSSLFWKKMEPNFAPVNLEVIDHLKQQVKTIEDDQSYLSQMHCFQSDALDAVVFTNNFFSQYPLEGERGRNILNQSDSKELSSMVDMVVQPHEDSFLSSQMDLQYKLPPLYHRVLTALIIDDQIEETVGDENISFLHERDDPPVGFCTDTVSCSGNATFTCDKMSLEDKLLMELQSVGIYPEQVPELADGGCEAIDQEITQLQKGSCQQLIKKKEGFMKLIQAVEDGRELEQRALEQVAMDKLVEFAYKKKLATRGTIAAKYGISKASRPVALAFMKRTLARCRAFEETRKSCFLDPMFKDVLFATPALDNYTVSTVSDNRPLAQNSRQDFAPPDSFPSREQNVGASSNHRSNLDFARTGPILNGGKKGKVLPDDVGVSTYLGGKKGEVLLDDVGARDYLGGKKGKLLLDDVGASALGGEKEKVLLDDVGASASLGGKKGEVLLDGVGASASLGGKKGEVALDGVGASASLGGKRGEELFDNVGVDAKGEMLLDGVRASTSLGGKKGEVPLDGVRASASLGGRREVLFEDVGVDASASLGGKKGEVLLAGASLGGKKGEVLLEDVGASATLGNSFLSGTTGKRSKRGTNKDTSIRNYVKRGGRSSASNTRSGRKPKAKGKPKTDQLSTSAEGSLHKLVENTNSKHQLACGSDQLVSSGNNNVGSVSHGSSTIDFAFETEDPLDLTNMPELDSIENGADKDLDSWLNIDVDALEDDDDAVGLDIPMDDLFTVL</sequence>
<evidence type="ECO:0000313" key="3">
    <source>
        <dbReference type="Proteomes" id="UP001157006"/>
    </source>
</evidence>
<feature type="region of interest" description="Disordered" evidence="1">
    <location>
        <begin position="19"/>
        <end position="71"/>
    </location>
</feature>
<evidence type="ECO:0000313" key="2">
    <source>
        <dbReference type="EMBL" id="CAI8614284.1"/>
    </source>
</evidence>
<evidence type="ECO:0000256" key="1">
    <source>
        <dbReference type="SAM" id="MobiDB-lite"/>
    </source>
</evidence>
<gene>
    <name evidence="2" type="ORF">VFH_V122400</name>
</gene>
<dbReference type="PANTHER" id="PTHR31115:SF2">
    <property type="entry name" value="OS05G0107300 PROTEIN"/>
    <property type="match status" value="1"/>
</dbReference>
<dbReference type="PANTHER" id="PTHR31115">
    <property type="entry name" value="OS05G0107300 PROTEIN"/>
    <property type="match status" value="1"/>
</dbReference>
<feature type="region of interest" description="Disordered" evidence="1">
    <location>
        <begin position="1198"/>
        <end position="1257"/>
    </location>
</feature>
<reference evidence="2 3" key="1">
    <citation type="submission" date="2023-01" db="EMBL/GenBank/DDBJ databases">
        <authorList>
            <person name="Kreplak J."/>
        </authorList>
    </citation>
    <scope>NUCLEOTIDE SEQUENCE [LARGE SCALE GENOMIC DNA]</scope>
</reference>
<organism evidence="2 3">
    <name type="scientific">Vicia faba</name>
    <name type="common">Broad bean</name>
    <name type="synonym">Faba vulgaris</name>
    <dbReference type="NCBI Taxonomy" id="3906"/>
    <lineage>
        <taxon>Eukaryota</taxon>
        <taxon>Viridiplantae</taxon>
        <taxon>Streptophyta</taxon>
        <taxon>Embryophyta</taxon>
        <taxon>Tracheophyta</taxon>
        <taxon>Spermatophyta</taxon>
        <taxon>Magnoliopsida</taxon>
        <taxon>eudicotyledons</taxon>
        <taxon>Gunneridae</taxon>
        <taxon>Pentapetalae</taxon>
        <taxon>rosids</taxon>
        <taxon>fabids</taxon>
        <taxon>Fabales</taxon>
        <taxon>Fabaceae</taxon>
        <taxon>Papilionoideae</taxon>
        <taxon>50 kb inversion clade</taxon>
        <taxon>NPAAA clade</taxon>
        <taxon>Hologalegina</taxon>
        <taxon>IRL clade</taxon>
        <taxon>Fabeae</taxon>
        <taxon>Vicia</taxon>
    </lineage>
</organism>
<feature type="region of interest" description="Disordered" evidence="1">
    <location>
        <begin position="268"/>
        <end position="291"/>
    </location>
</feature>
<keyword evidence="3" id="KW-1185">Reference proteome</keyword>
<dbReference type="Proteomes" id="UP001157006">
    <property type="component" value="Chromosome 5"/>
</dbReference>
<feature type="compositionally biased region" description="Basic residues" evidence="1">
    <location>
        <begin position="570"/>
        <end position="582"/>
    </location>
</feature>
<feature type="compositionally biased region" description="Polar residues" evidence="1">
    <location>
        <begin position="964"/>
        <end position="976"/>
    </location>
</feature>
<accession>A0AAV1AVY4</accession>
<feature type="compositionally biased region" description="Basic residues" evidence="1">
    <location>
        <begin position="1236"/>
        <end position="1245"/>
    </location>
</feature>
<feature type="region of interest" description="Disordered" evidence="1">
    <location>
        <begin position="168"/>
        <end position="188"/>
    </location>
</feature>
<feature type="region of interest" description="Disordered" evidence="1">
    <location>
        <begin position="948"/>
        <end position="976"/>
    </location>
</feature>
<feature type="compositionally biased region" description="Polar residues" evidence="1">
    <location>
        <begin position="24"/>
        <end position="33"/>
    </location>
</feature>
<protein>
    <submittedName>
        <fullName evidence="2">Uncharacterized protein</fullName>
    </submittedName>
</protein>
<feature type="region of interest" description="Disordered" evidence="1">
    <location>
        <begin position="388"/>
        <end position="412"/>
    </location>
</feature>
<feature type="compositionally biased region" description="Basic and acidic residues" evidence="1">
    <location>
        <begin position="34"/>
        <end position="47"/>
    </location>
</feature>
<proteinExistence type="predicted"/>
<dbReference type="EMBL" id="OX451740">
    <property type="protein sequence ID" value="CAI8614284.1"/>
    <property type="molecule type" value="Genomic_DNA"/>
</dbReference>